<name>A0A4U3KZX5_9BACT</name>
<accession>A0A4U3KZX5</accession>
<keyword evidence="1" id="KW-0472">Membrane</keyword>
<dbReference type="OrthoDB" id="9775266at2"/>
<keyword evidence="1" id="KW-1133">Transmembrane helix</keyword>
<keyword evidence="3" id="KW-1185">Reference proteome</keyword>
<comment type="caution">
    <text evidence="2">The sequence shown here is derived from an EMBL/GenBank/DDBJ whole genome shotgun (WGS) entry which is preliminary data.</text>
</comment>
<keyword evidence="1" id="KW-0812">Transmembrane</keyword>
<dbReference type="EMBL" id="SZQL01000011">
    <property type="protein sequence ID" value="TKK67459.1"/>
    <property type="molecule type" value="Genomic_DNA"/>
</dbReference>
<proteinExistence type="predicted"/>
<evidence type="ECO:0000313" key="3">
    <source>
        <dbReference type="Proteomes" id="UP000305848"/>
    </source>
</evidence>
<dbReference type="Proteomes" id="UP000305848">
    <property type="component" value="Unassembled WGS sequence"/>
</dbReference>
<evidence type="ECO:0008006" key="4">
    <source>
        <dbReference type="Google" id="ProtNLM"/>
    </source>
</evidence>
<reference evidence="2 3" key="1">
    <citation type="submission" date="2019-05" db="EMBL/GenBank/DDBJ databases">
        <title>Panacibacter sp. strain 17mud1-8 Genome sequencing and assembly.</title>
        <authorList>
            <person name="Chhetri G."/>
        </authorList>
    </citation>
    <scope>NUCLEOTIDE SEQUENCE [LARGE SCALE GENOMIC DNA]</scope>
    <source>
        <strain evidence="2 3">17mud1-8</strain>
    </source>
</reference>
<dbReference type="AlphaFoldDB" id="A0A4U3KZX5"/>
<gene>
    <name evidence="2" type="ORF">FC093_14280</name>
</gene>
<dbReference type="RefSeq" id="WP_137262476.1">
    <property type="nucleotide sequence ID" value="NZ_SZQL01000011.1"/>
</dbReference>
<organism evidence="2 3">
    <name type="scientific">Ilyomonas limi</name>
    <dbReference type="NCBI Taxonomy" id="2575867"/>
    <lineage>
        <taxon>Bacteria</taxon>
        <taxon>Pseudomonadati</taxon>
        <taxon>Bacteroidota</taxon>
        <taxon>Chitinophagia</taxon>
        <taxon>Chitinophagales</taxon>
        <taxon>Chitinophagaceae</taxon>
        <taxon>Ilyomonas</taxon>
    </lineage>
</organism>
<dbReference type="SUPFAM" id="SSF56059">
    <property type="entry name" value="Glutathione synthetase ATP-binding domain-like"/>
    <property type="match status" value="1"/>
</dbReference>
<evidence type="ECO:0000256" key="1">
    <source>
        <dbReference type="SAM" id="Phobius"/>
    </source>
</evidence>
<sequence length="357" mass="41304">MLFNVEKAIIQRITDWHNWPFYLFYFPLGYAWVWYYIKTRSLWFFTASNPTLTFGGFEGEAKSEMYTQLPSELYPKSIFISPALPFADVTPQLLRAGIRYPFVVKPDVGMKGLLFRKIVNEQQLKTYHSAMPATYIIQEFIDMPCEVSVFYCRKPANCKGSITAFIEKKLLEVTGNGSSTLEALISNNAEAKEFLSTIKKQHAKDLQTVLPAGETFCISHIANLYNGARFVDLTSEVNDTLHQIFDTISHQTQFLYGRYDIKCQSVEDMLQGKNFIILEFNGAGSVPNHIHAGKYNLPQAYKEILKHWKAMYEISRDNCKNGIPYWGFLKGYRFLQNSKRYFNKLKQLDKELDLNVR</sequence>
<protein>
    <recommendedName>
        <fullName evidence="4">D-alanine--D-alanine ligase</fullName>
    </recommendedName>
</protein>
<evidence type="ECO:0000313" key="2">
    <source>
        <dbReference type="EMBL" id="TKK67459.1"/>
    </source>
</evidence>
<feature type="transmembrane region" description="Helical" evidence="1">
    <location>
        <begin position="20"/>
        <end position="37"/>
    </location>
</feature>